<dbReference type="Proteomes" id="UP001556692">
    <property type="component" value="Unassembled WGS sequence"/>
</dbReference>
<comment type="similarity">
    <text evidence="1 5">Belongs to the iron/ascorbate-dependent oxidoreductase family.</text>
</comment>
<dbReference type="SUPFAM" id="SSF51197">
    <property type="entry name" value="Clavaminate synthase-like"/>
    <property type="match status" value="1"/>
</dbReference>
<dbReference type="EMBL" id="JBDPGJ010000002">
    <property type="protein sequence ID" value="MEX0406381.1"/>
    <property type="molecule type" value="Genomic_DNA"/>
</dbReference>
<protein>
    <submittedName>
        <fullName evidence="7">2-oxoglutarate and iron-dependent oxygenase domain-containing protein</fullName>
    </submittedName>
</protein>
<dbReference type="Pfam" id="PF03171">
    <property type="entry name" value="2OG-FeII_Oxy"/>
    <property type="match status" value="1"/>
</dbReference>
<gene>
    <name evidence="7" type="ORF">ABGN05_11950</name>
</gene>
<keyword evidence="3 5" id="KW-0560">Oxidoreductase</keyword>
<evidence type="ECO:0000259" key="6">
    <source>
        <dbReference type="PROSITE" id="PS51471"/>
    </source>
</evidence>
<keyword evidence="4 5" id="KW-0408">Iron</keyword>
<evidence type="ECO:0000256" key="5">
    <source>
        <dbReference type="RuleBase" id="RU003682"/>
    </source>
</evidence>
<dbReference type="InterPro" id="IPR027443">
    <property type="entry name" value="IPNS-like_sf"/>
</dbReference>
<dbReference type="PANTHER" id="PTHR10209:SF881">
    <property type="entry name" value="FI07970P-RELATED"/>
    <property type="match status" value="1"/>
</dbReference>
<evidence type="ECO:0000256" key="3">
    <source>
        <dbReference type="ARBA" id="ARBA00023002"/>
    </source>
</evidence>
<keyword evidence="8" id="KW-1185">Reference proteome</keyword>
<proteinExistence type="inferred from homology"/>
<dbReference type="PRINTS" id="PR00682">
    <property type="entry name" value="IPNSYNTHASE"/>
</dbReference>
<evidence type="ECO:0000313" key="7">
    <source>
        <dbReference type="EMBL" id="MEX0406381.1"/>
    </source>
</evidence>
<dbReference type="PROSITE" id="PS51471">
    <property type="entry name" value="FE2OG_OXY"/>
    <property type="match status" value="1"/>
</dbReference>
<evidence type="ECO:0000256" key="1">
    <source>
        <dbReference type="ARBA" id="ARBA00008056"/>
    </source>
</evidence>
<sequence length="329" mass="35862">MSGNIPLIDVSALDGGSPAAVEALAAQIGRACRDIGFFYVTNHSVPAGLIDRAFEASADFFARDEAKKMRSVYSASGNRGYVPMKGEALDPTKPADLKEAFNIGLELPPDDPEIVEGRMFRAENRWPEMAGFRDTMLAYFDACHGLGRAIHRAFAIDIGIDEDFFEDKLDRPMAVLRLLHYPPAPERLDEGQLGAGEHTDYGCVTLLATDGVGGLEVRNRAGEWLKAPHVPGAFVCNIGDCLMRWTNDIYVSTPHRVVSPSGRERFSIAFFLDPNPEAEIACLPNCASDDRPARYVPIRGDAFLLSRLSPTYETSGLGKGAKEASKTHA</sequence>
<dbReference type="PANTHER" id="PTHR10209">
    <property type="entry name" value="OXIDOREDUCTASE, 2OG-FE II OXYGENASE FAMILY PROTEIN"/>
    <property type="match status" value="1"/>
</dbReference>
<evidence type="ECO:0000313" key="8">
    <source>
        <dbReference type="Proteomes" id="UP001556692"/>
    </source>
</evidence>
<evidence type="ECO:0000256" key="4">
    <source>
        <dbReference type="ARBA" id="ARBA00023004"/>
    </source>
</evidence>
<dbReference type="InterPro" id="IPR005123">
    <property type="entry name" value="Oxoglu/Fe-dep_dioxygenase_dom"/>
</dbReference>
<dbReference type="RefSeq" id="WP_367954230.1">
    <property type="nucleotide sequence ID" value="NZ_JBDPGJ010000002.1"/>
</dbReference>
<name>A0ABV3SKH0_9HYPH</name>
<organism evidence="7 8">
    <name type="scientific">Aquibium pacificus</name>
    <dbReference type="NCBI Taxonomy" id="3153579"/>
    <lineage>
        <taxon>Bacteria</taxon>
        <taxon>Pseudomonadati</taxon>
        <taxon>Pseudomonadota</taxon>
        <taxon>Alphaproteobacteria</taxon>
        <taxon>Hyphomicrobiales</taxon>
        <taxon>Phyllobacteriaceae</taxon>
        <taxon>Aquibium</taxon>
    </lineage>
</organism>
<dbReference type="InterPro" id="IPR026992">
    <property type="entry name" value="DIOX_N"/>
</dbReference>
<reference evidence="7 8" key="1">
    <citation type="submission" date="2024-05" db="EMBL/GenBank/DDBJ databases">
        <authorList>
            <person name="Jiang F."/>
        </authorList>
    </citation>
    <scope>NUCLEOTIDE SEQUENCE [LARGE SCALE GENOMIC DNA]</scope>
    <source>
        <strain evidence="7 8">LZ166</strain>
    </source>
</reference>
<dbReference type="Pfam" id="PF14226">
    <property type="entry name" value="DIOX_N"/>
    <property type="match status" value="1"/>
</dbReference>
<feature type="domain" description="Fe2OG dioxygenase" evidence="6">
    <location>
        <begin position="171"/>
        <end position="274"/>
    </location>
</feature>
<evidence type="ECO:0000256" key="2">
    <source>
        <dbReference type="ARBA" id="ARBA00022723"/>
    </source>
</evidence>
<keyword evidence="2 5" id="KW-0479">Metal-binding</keyword>
<accession>A0ABV3SKH0</accession>
<comment type="caution">
    <text evidence="7">The sequence shown here is derived from an EMBL/GenBank/DDBJ whole genome shotgun (WGS) entry which is preliminary data.</text>
</comment>
<dbReference type="InterPro" id="IPR044861">
    <property type="entry name" value="IPNS-like_FE2OG_OXY"/>
</dbReference>
<dbReference type="Gene3D" id="2.60.120.330">
    <property type="entry name" value="B-lactam Antibiotic, Isopenicillin N Synthase, Chain"/>
    <property type="match status" value="1"/>
</dbReference>